<organism evidence="5 6">
    <name type="scientific">Candidatus Spyradosoma merdigallinarum</name>
    <dbReference type="NCBI Taxonomy" id="2840950"/>
    <lineage>
        <taxon>Bacteria</taxon>
        <taxon>Pseudomonadati</taxon>
        <taxon>Verrucomicrobiota</taxon>
        <taxon>Opitutia</taxon>
        <taxon>Opitutia incertae sedis</taxon>
        <taxon>Candidatus Spyradosoma</taxon>
    </lineage>
</organism>
<comment type="catalytic activity">
    <reaction evidence="1">
        <text>2-phosphoglycolate + H2O = glycolate + phosphate</text>
        <dbReference type="Rhea" id="RHEA:14369"/>
        <dbReference type="ChEBI" id="CHEBI:15377"/>
        <dbReference type="ChEBI" id="CHEBI:29805"/>
        <dbReference type="ChEBI" id="CHEBI:43474"/>
        <dbReference type="ChEBI" id="CHEBI:58033"/>
        <dbReference type="EC" id="3.1.3.18"/>
    </reaction>
</comment>
<dbReference type="InterPro" id="IPR006439">
    <property type="entry name" value="HAD-SF_hydro_IA"/>
</dbReference>
<evidence type="ECO:0000256" key="2">
    <source>
        <dbReference type="ARBA" id="ARBA00004818"/>
    </source>
</evidence>
<gene>
    <name evidence="5" type="ORF">IAC75_04850</name>
</gene>
<proteinExistence type="inferred from homology"/>
<comment type="caution">
    <text evidence="5">The sequence shown here is derived from an EMBL/GenBank/DDBJ whole genome shotgun (WGS) entry which is preliminary data.</text>
</comment>
<comment type="similarity">
    <text evidence="3">Belongs to the HAD-like hydrolase superfamily. CbbY/CbbZ/Gph/YieH family.</text>
</comment>
<dbReference type="SUPFAM" id="SSF56784">
    <property type="entry name" value="HAD-like"/>
    <property type="match status" value="1"/>
</dbReference>
<dbReference type="SFLD" id="SFLDS00003">
    <property type="entry name" value="Haloacid_Dehalogenase"/>
    <property type="match status" value="1"/>
</dbReference>
<dbReference type="GO" id="GO:0005829">
    <property type="term" value="C:cytosol"/>
    <property type="evidence" value="ECO:0007669"/>
    <property type="project" value="TreeGrafter"/>
</dbReference>
<dbReference type="InterPro" id="IPR023198">
    <property type="entry name" value="PGP-like_dom2"/>
</dbReference>
<accession>A0A9D1NL04</accession>
<keyword evidence="5" id="KW-0378">Hydrolase</keyword>
<evidence type="ECO:0000313" key="6">
    <source>
        <dbReference type="Proteomes" id="UP000886812"/>
    </source>
</evidence>
<dbReference type="PANTHER" id="PTHR43434:SF1">
    <property type="entry name" value="PHOSPHOGLYCOLATE PHOSPHATASE"/>
    <property type="match status" value="1"/>
</dbReference>
<dbReference type="InterPro" id="IPR050155">
    <property type="entry name" value="HAD-like_hydrolase_sf"/>
</dbReference>
<protein>
    <recommendedName>
        <fullName evidence="4">phosphoglycolate phosphatase</fullName>
        <ecNumber evidence="4">3.1.3.18</ecNumber>
    </recommendedName>
</protein>
<dbReference type="InterPro" id="IPR036412">
    <property type="entry name" value="HAD-like_sf"/>
</dbReference>
<reference evidence="5" key="1">
    <citation type="submission" date="2020-10" db="EMBL/GenBank/DDBJ databases">
        <authorList>
            <person name="Gilroy R."/>
        </authorList>
    </citation>
    <scope>NUCLEOTIDE SEQUENCE</scope>
    <source>
        <strain evidence="5">10669</strain>
    </source>
</reference>
<dbReference type="Pfam" id="PF13419">
    <property type="entry name" value="HAD_2"/>
    <property type="match status" value="1"/>
</dbReference>
<dbReference type="InterPro" id="IPR023214">
    <property type="entry name" value="HAD_sf"/>
</dbReference>
<evidence type="ECO:0000256" key="1">
    <source>
        <dbReference type="ARBA" id="ARBA00000830"/>
    </source>
</evidence>
<dbReference type="InterPro" id="IPR041492">
    <property type="entry name" value="HAD_2"/>
</dbReference>
<dbReference type="Gene3D" id="1.10.150.240">
    <property type="entry name" value="Putative phosphatase, domain 2"/>
    <property type="match status" value="1"/>
</dbReference>
<dbReference type="EMBL" id="DVOG01000128">
    <property type="protein sequence ID" value="HIV04462.1"/>
    <property type="molecule type" value="Genomic_DNA"/>
</dbReference>
<dbReference type="PANTHER" id="PTHR43434">
    <property type="entry name" value="PHOSPHOGLYCOLATE PHOSPHATASE"/>
    <property type="match status" value="1"/>
</dbReference>
<dbReference type="GO" id="GO:0006281">
    <property type="term" value="P:DNA repair"/>
    <property type="evidence" value="ECO:0007669"/>
    <property type="project" value="TreeGrafter"/>
</dbReference>
<dbReference type="EC" id="3.1.3.18" evidence="4"/>
<reference evidence="5" key="2">
    <citation type="journal article" date="2021" name="PeerJ">
        <title>Extensive microbial diversity within the chicken gut microbiome revealed by metagenomics and culture.</title>
        <authorList>
            <person name="Gilroy R."/>
            <person name="Ravi A."/>
            <person name="Getino M."/>
            <person name="Pursley I."/>
            <person name="Horton D.L."/>
            <person name="Alikhan N.F."/>
            <person name="Baker D."/>
            <person name="Gharbi K."/>
            <person name="Hall N."/>
            <person name="Watson M."/>
            <person name="Adriaenssens E.M."/>
            <person name="Foster-Nyarko E."/>
            <person name="Jarju S."/>
            <person name="Secka A."/>
            <person name="Antonio M."/>
            <person name="Oren A."/>
            <person name="Chaudhuri R.R."/>
            <person name="La Ragione R."/>
            <person name="Hildebrand F."/>
            <person name="Pallen M.J."/>
        </authorList>
    </citation>
    <scope>NUCLEOTIDE SEQUENCE</scope>
    <source>
        <strain evidence="5">10669</strain>
    </source>
</reference>
<dbReference type="Proteomes" id="UP000886812">
    <property type="component" value="Unassembled WGS sequence"/>
</dbReference>
<dbReference type="PRINTS" id="PR00413">
    <property type="entry name" value="HADHALOGNASE"/>
</dbReference>
<dbReference type="AlphaFoldDB" id="A0A9D1NL04"/>
<evidence type="ECO:0000256" key="4">
    <source>
        <dbReference type="ARBA" id="ARBA00013078"/>
    </source>
</evidence>
<name>A0A9D1NL04_9BACT</name>
<evidence type="ECO:0000313" key="5">
    <source>
        <dbReference type="EMBL" id="HIV04462.1"/>
    </source>
</evidence>
<dbReference type="GO" id="GO:0008967">
    <property type="term" value="F:phosphoglycolate phosphatase activity"/>
    <property type="evidence" value="ECO:0007669"/>
    <property type="project" value="UniProtKB-EC"/>
</dbReference>
<dbReference type="SFLD" id="SFLDG01129">
    <property type="entry name" value="C1.5:_HAD__Beta-PGM__Phosphata"/>
    <property type="match status" value="1"/>
</dbReference>
<dbReference type="Gene3D" id="3.40.50.1000">
    <property type="entry name" value="HAD superfamily/HAD-like"/>
    <property type="match status" value="1"/>
</dbReference>
<sequence length="236" mass="25536">MALDAEKIRTVLFDLDGTLIDNFTAIHRCYSDVAKTMGLVPKSLAAIRAAVGGSISLTMSRLIGDELAPEGVRRFRAHFPEVMFEGVFVLPGVKWILRRLRERGVRVAVFTNKDADATDALLAHLGLTPLLDAAFGTGTEKMPWRKPQREYSEAVLSAMGTVPAETLMVGDSPFDIQAAGAVGMPVACVATGTHMPETLLPALPDPDLIFGNMFQLGDALWRFPKPEPGDEDAAEE</sequence>
<comment type="pathway">
    <text evidence="2">Organic acid metabolism; glycolate biosynthesis; glycolate from 2-phosphoglycolate: step 1/1.</text>
</comment>
<evidence type="ECO:0000256" key="3">
    <source>
        <dbReference type="ARBA" id="ARBA00006171"/>
    </source>
</evidence>